<protein>
    <submittedName>
        <fullName evidence="1">Uncharacterized protein</fullName>
    </submittedName>
</protein>
<evidence type="ECO:0000313" key="1">
    <source>
        <dbReference type="EMBL" id="GAA3199269.1"/>
    </source>
</evidence>
<dbReference type="Proteomes" id="UP001501237">
    <property type="component" value="Unassembled WGS sequence"/>
</dbReference>
<sequence>MALELFTPHDEPLDPLHHVYAPVDRSGEAYQDFCRQAGPLLAADARAMAKGHVVQITGGDLCGKTSLALRCAHWVETTAPANLMRVTKIDLTPLEGTAEESFGDRNLRLFEAVVDELVERLTPAEQTELASLVNPDTRDPERAYRRLVLLLSPHGEPPPLLVVVLPRIEVKGETECYLRFAVPGLMFITEATVGDPAADCVLRPGRERAVISLSVGTLDEDDGWAFICARVAGRDDLLREWESCKEHVDTYVRDRSSTGSGLSIGQFLKVMRMAHDIAIAESRSTLDMGDIGRAYARSGVNI</sequence>
<evidence type="ECO:0000313" key="2">
    <source>
        <dbReference type="Proteomes" id="UP001501237"/>
    </source>
</evidence>
<comment type="caution">
    <text evidence="1">The sequence shown here is derived from an EMBL/GenBank/DDBJ whole genome shotgun (WGS) entry which is preliminary data.</text>
</comment>
<gene>
    <name evidence="1" type="ORF">GCM10010468_11370</name>
</gene>
<accession>A0ABP6Q6C4</accession>
<name>A0ABP6Q6C4_9ACTN</name>
<dbReference type="RefSeq" id="WP_344822938.1">
    <property type="nucleotide sequence ID" value="NZ_BAAAUV010000003.1"/>
</dbReference>
<dbReference type="EMBL" id="BAAAUV010000003">
    <property type="protein sequence ID" value="GAA3199269.1"/>
    <property type="molecule type" value="Genomic_DNA"/>
</dbReference>
<organism evidence="1 2">
    <name type="scientific">Actinocorallia longicatena</name>
    <dbReference type="NCBI Taxonomy" id="111803"/>
    <lineage>
        <taxon>Bacteria</taxon>
        <taxon>Bacillati</taxon>
        <taxon>Actinomycetota</taxon>
        <taxon>Actinomycetes</taxon>
        <taxon>Streptosporangiales</taxon>
        <taxon>Thermomonosporaceae</taxon>
        <taxon>Actinocorallia</taxon>
    </lineage>
</organism>
<keyword evidence="2" id="KW-1185">Reference proteome</keyword>
<proteinExistence type="predicted"/>
<reference evidence="2" key="1">
    <citation type="journal article" date="2019" name="Int. J. Syst. Evol. Microbiol.">
        <title>The Global Catalogue of Microorganisms (GCM) 10K type strain sequencing project: providing services to taxonomists for standard genome sequencing and annotation.</title>
        <authorList>
            <consortium name="The Broad Institute Genomics Platform"/>
            <consortium name="The Broad Institute Genome Sequencing Center for Infectious Disease"/>
            <person name="Wu L."/>
            <person name="Ma J."/>
        </authorList>
    </citation>
    <scope>NUCLEOTIDE SEQUENCE [LARGE SCALE GENOMIC DNA]</scope>
    <source>
        <strain evidence="2">JCM 9377</strain>
    </source>
</reference>